<keyword evidence="1 2" id="KW-0694">RNA-binding</keyword>
<dbReference type="InterPro" id="IPR035979">
    <property type="entry name" value="RBD_domain_sf"/>
</dbReference>
<dbReference type="PANTHER" id="PTHR10693">
    <property type="entry name" value="RAS GTPASE-ACTIVATING PROTEIN-BINDING PROTEIN"/>
    <property type="match status" value="1"/>
</dbReference>
<feature type="domain" description="NTF2" evidence="5">
    <location>
        <begin position="76"/>
        <end position="191"/>
    </location>
</feature>
<feature type="compositionally biased region" description="Gly residues" evidence="3">
    <location>
        <begin position="546"/>
        <end position="575"/>
    </location>
</feature>
<dbReference type="PROSITE" id="PS50177">
    <property type="entry name" value="NTF2_DOMAIN"/>
    <property type="match status" value="1"/>
</dbReference>
<dbReference type="Gene3D" id="3.30.70.330">
    <property type="match status" value="1"/>
</dbReference>
<evidence type="ECO:0000256" key="1">
    <source>
        <dbReference type="ARBA" id="ARBA00022884"/>
    </source>
</evidence>
<dbReference type="InterPro" id="IPR002075">
    <property type="entry name" value="NTF2_dom"/>
</dbReference>
<dbReference type="SMART" id="SM00360">
    <property type="entry name" value="RRM"/>
    <property type="match status" value="1"/>
</dbReference>
<organism evidence="6 7">
    <name type="scientific">Glutinoglossum americanum</name>
    <dbReference type="NCBI Taxonomy" id="1670608"/>
    <lineage>
        <taxon>Eukaryota</taxon>
        <taxon>Fungi</taxon>
        <taxon>Dikarya</taxon>
        <taxon>Ascomycota</taxon>
        <taxon>Pezizomycotina</taxon>
        <taxon>Geoglossomycetes</taxon>
        <taxon>Geoglossales</taxon>
        <taxon>Geoglossaceae</taxon>
        <taxon>Glutinoglossum</taxon>
    </lineage>
</organism>
<dbReference type="SUPFAM" id="SSF54928">
    <property type="entry name" value="RNA-binding domain, RBD"/>
    <property type="match status" value="1"/>
</dbReference>
<dbReference type="GO" id="GO:0005829">
    <property type="term" value="C:cytosol"/>
    <property type="evidence" value="ECO:0007669"/>
    <property type="project" value="TreeGrafter"/>
</dbReference>
<dbReference type="GO" id="GO:1990861">
    <property type="term" value="C:Ubp3-Bre5 deubiquitination complex"/>
    <property type="evidence" value="ECO:0007669"/>
    <property type="project" value="TreeGrafter"/>
</dbReference>
<feature type="domain" description="RRM" evidence="4">
    <location>
        <begin position="431"/>
        <end position="502"/>
    </location>
</feature>
<evidence type="ECO:0000313" key="7">
    <source>
        <dbReference type="Proteomes" id="UP000698800"/>
    </source>
</evidence>
<dbReference type="Gene3D" id="3.10.450.50">
    <property type="match status" value="1"/>
</dbReference>
<dbReference type="FunFam" id="3.10.450.50:FF:000003">
    <property type="entry name" value="Nuclear transport factor 2 family protein"/>
    <property type="match status" value="1"/>
</dbReference>
<dbReference type="EMBL" id="JAGHQL010000147">
    <property type="protein sequence ID" value="KAH0537395.1"/>
    <property type="molecule type" value="Genomic_DNA"/>
</dbReference>
<dbReference type="GO" id="GO:0034517">
    <property type="term" value="P:ribophagy"/>
    <property type="evidence" value="ECO:0007669"/>
    <property type="project" value="TreeGrafter"/>
</dbReference>
<protein>
    <submittedName>
        <fullName evidence="6">Uncharacterized protein</fullName>
    </submittedName>
</protein>
<evidence type="ECO:0000259" key="5">
    <source>
        <dbReference type="PROSITE" id="PS50177"/>
    </source>
</evidence>
<dbReference type="GO" id="GO:1990904">
    <property type="term" value="C:ribonucleoprotein complex"/>
    <property type="evidence" value="ECO:0007669"/>
    <property type="project" value="TreeGrafter"/>
</dbReference>
<feature type="compositionally biased region" description="Low complexity" evidence="3">
    <location>
        <begin position="360"/>
        <end position="374"/>
    </location>
</feature>
<dbReference type="InterPro" id="IPR018222">
    <property type="entry name" value="Nuclear_transport_factor_2_euk"/>
</dbReference>
<evidence type="ECO:0000313" key="6">
    <source>
        <dbReference type="EMBL" id="KAH0537395.1"/>
    </source>
</evidence>
<dbReference type="InterPro" id="IPR032710">
    <property type="entry name" value="NTF2-like_dom_sf"/>
</dbReference>
<dbReference type="Proteomes" id="UP000698800">
    <property type="component" value="Unassembled WGS sequence"/>
</dbReference>
<dbReference type="InterPro" id="IPR000504">
    <property type="entry name" value="RRM_dom"/>
</dbReference>
<evidence type="ECO:0000256" key="2">
    <source>
        <dbReference type="PROSITE-ProRule" id="PRU00176"/>
    </source>
</evidence>
<dbReference type="GO" id="GO:0016579">
    <property type="term" value="P:protein deubiquitination"/>
    <property type="evidence" value="ECO:0007669"/>
    <property type="project" value="TreeGrafter"/>
</dbReference>
<feature type="region of interest" description="Disordered" evidence="3">
    <location>
        <begin position="501"/>
        <end position="575"/>
    </location>
</feature>
<feature type="compositionally biased region" description="Low complexity" evidence="3">
    <location>
        <begin position="27"/>
        <end position="44"/>
    </location>
</feature>
<comment type="caution">
    <text evidence="6">The sequence shown here is derived from an EMBL/GenBank/DDBJ whole genome shotgun (WGS) entry which is preliminary data.</text>
</comment>
<dbReference type="PANTHER" id="PTHR10693:SF20">
    <property type="entry name" value="AT27578P"/>
    <property type="match status" value="1"/>
</dbReference>
<evidence type="ECO:0000256" key="3">
    <source>
        <dbReference type="SAM" id="MobiDB-lite"/>
    </source>
</evidence>
<proteinExistence type="predicted"/>
<name>A0A9P8L126_9PEZI</name>
<feature type="compositionally biased region" description="Pro residues" evidence="3">
    <location>
        <begin position="330"/>
        <end position="348"/>
    </location>
</feature>
<sequence>MATEQPAIPTNGNYAPQPSQYHGTGEPHLSSHAPSHSAATAPHPGSFGSQGANVPAPGTTGSSGSGGQLEVTKDEVGWFFVEQYYTNLSRSPDRLHLFYSKRSQFVWGIEAEKVSVAVGRNAIQDRIATFDFKDCKVRVSNVDSQESYDNIVIQVIGEMSNNAATHRKFVQTFVLAEQPNGYFVLNDIFRYINEEEEIEEEAFQEEEAPTTEPESKTLAPVENVVEQIVEVVQVDKEVEPAVSEEEPEVVAEEKGGEEEISKVVVPVHEPKATPSTNGTALPKTPEVAVASVVAVETPAEEITEEEEPAAEDNPEPEKPKTPEPIRATATPPPAPTPAQQPAAPPKPAAPKTWANLVARSSPTVPVIPSSTSSTPPAPAQPRVAPPPAQPKEPSAPQTPQTSPGWQTAGGDHAKRQSRPQSISVPGDKETVMAYVKNVTEKVSTEALKLALQKFGELAYFDVSRQKNCAFVEFATAAGYNAAVAANPHQIAGENIIVEERRPRSTAYGGSGYNGGRGGPGRTRTGPDGRTGSQGRGSFQKREDGGRGSYGPGRGGRGGPGNVTPRGGRGVGQPSS</sequence>
<dbReference type="Pfam" id="PF00076">
    <property type="entry name" value="RRM_1"/>
    <property type="match status" value="1"/>
</dbReference>
<feature type="region of interest" description="Disordered" evidence="3">
    <location>
        <begin position="1"/>
        <end position="68"/>
    </location>
</feature>
<dbReference type="InterPro" id="IPR012677">
    <property type="entry name" value="Nucleotide-bd_a/b_plait_sf"/>
</dbReference>
<dbReference type="AlphaFoldDB" id="A0A9P8L126"/>
<evidence type="ECO:0000259" key="4">
    <source>
        <dbReference type="PROSITE" id="PS50102"/>
    </source>
</evidence>
<feature type="compositionally biased region" description="Polar residues" evidence="3">
    <location>
        <begin position="8"/>
        <end position="22"/>
    </location>
</feature>
<dbReference type="CDD" id="cd00590">
    <property type="entry name" value="RRM_SF"/>
    <property type="match status" value="1"/>
</dbReference>
<dbReference type="OrthoDB" id="339151at2759"/>
<dbReference type="InterPro" id="IPR039539">
    <property type="entry name" value="Ras_GTPase_bind_prot"/>
</dbReference>
<feature type="compositionally biased region" description="Low complexity" evidence="3">
    <location>
        <begin position="521"/>
        <end position="530"/>
    </location>
</feature>
<reference evidence="6" key="1">
    <citation type="submission" date="2021-03" db="EMBL/GenBank/DDBJ databases">
        <title>Comparative genomics and phylogenomic investigation of the class Geoglossomycetes provide insights into ecological specialization and systematics.</title>
        <authorList>
            <person name="Melie T."/>
            <person name="Pirro S."/>
            <person name="Miller A.N."/>
            <person name="Quandt A."/>
        </authorList>
    </citation>
    <scope>NUCLEOTIDE SEQUENCE</scope>
    <source>
        <strain evidence="6">GBOQ0MN5Z8</strain>
    </source>
</reference>
<feature type="compositionally biased region" description="Pro residues" evidence="3">
    <location>
        <begin position="375"/>
        <end position="390"/>
    </location>
</feature>
<feature type="compositionally biased region" description="Acidic residues" evidence="3">
    <location>
        <begin position="298"/>
        <end position="314"/>
    </location>
</feature>
<feature type="region of interest" description="Disordered" evidence="3">
    <location>
        <begin position="296"/>
        <end position="429"/>
    </location>
</feature>
<accession>A0A9P8L126</accession>
<gene>
    <name evidence="6" type="ORF">FGG08_005794</name>
</gene>
<dbReference type="Pfam" id="PF02136">
    <property type="entry name" value="NTF2"/>
    <property type="match status" value="1"/>
</dbReference>
<dbReference type="GO" id="GO:0003729">
    <property type="term" value="F:mRNA binding"/>
    <property type="evidence" value="ECO:0007669"/>
    <property type="project" value="TreeGrafter"/>
</dbReference>
<feature type="compositionally biased region" description="Gly residues" evidence="3">
    <location>
        <begin position="508"/>
        <end position="520"/>
    </location>
</feature>
<dbReference type="SUPFAM" id="SSF54427">
    <property type="entry name" value="NTF2-like"/>
    <property type="match status" value="1"/>
</dbReference>
<dbReference type="CDD" id="cd00780">
    <property type="entry name" value="NTF2"/>
    <property type="match status" value="1"/>
</dbReference>
<dbReference type="PROSITE" id="PS50102">
    <property type="entry name" value="RRM"/>
    <property type="match status" value="1"/>
</dbReference>
<keyword evidence="7" id="KW-1185">Reference proteome</keyword>